<sequence length="69" mass="8162">MGNNLITNYFCQKNNIINMNDGLKKIHVFKFSRKQKPQIINLSNNRMNSFVYASNNSRMHNILNTHSYK</sequence>
<name>A0A6C0LPW1_9ZZZZ</name>
<accession>A0A6C0LPW1</accession>
<dbReference type="EMBL" id="MN740556">
    <property type="protein sequence ID" value="QHU32936.1"/>
    <property type="molecule type" value="Genomic_DNA"/>
</dbReference>
<protein>
    <submittedName>
        <fullName evidence="1">Uncharacterized protein</fullName>
    </submittedName>
</protein>
<organism evidence="1">
    <name type="scientific">viral metagenome</name>
    <dbReference type="NCBI Taxonomy" id="1070528"/>
    <lineage>
        <taxon>unclassified sequences</taxon>
        <taxon>metagenomes</taxon>
        <taxon>organismal metagenomes</taxon>
    </lineage>
</organism>
<reference evidence="1" key="1">
    <citation type="journal article" date="2020" name="Nature">
        <title>Giant virus diversity and host interactions through global metagenomics.</title>
        <authorList>
            <person name="Schulz F."/>
            <person name="Roux S."/>
            <person name="Paez-Espino D."/>
            <person name="Jungbluth S."/>
            <person name="Walsh D.A."/>
            <person name="Denef V.J."/>
            <person name="McMahon K.D."/>
            <person name="Konstantinidis K.T."/>
            <person name="Eloe-Fadrosh E.A."/>
            <person name="Kyrpides N.C."/>
            <person name="Woyke T."/>
        </authorList>
    </citation>
    <scope>NUCLEOTIDE SEQUENCE</scope>
    <source>
        <strain evidence="1">GVMAG-S-1014582-52</strain>
    </source>
</reference>
<dbReference type="AlphaFoldDB" id="A0A6C0LPW1"/>
<proteinExistence type="predicted"/>
<evidence type="ECO:0000313" key="1">
    <source>
        <dbReference type="EMBL" id="QHU32936.1"/>
    </source>
</evidence>